<sequence>MKKMGKALVLSTSILMATPLLPMTSLTAIKAEASTATIKMKKTAFQTKDRLNLRSGSSTKDKILLTIPKGKIVQATEKKGSWYKVSYTYKSKNKNTTKTGWVSSSFLKEYDQYQKISKTYYFTNKATKFYTKPNTKNKATYTVAAQNGFASTQKAINSLGETWYRISYKGKTLYVNSKDVSKKSFTSFSQTKYKANKNAYLYQSYGNAQKKLIAIPKGTIVQSKKRIGDWYSISYKGKNGYIFISDFTKYSKITYNTSKTDINYYITNQPTKLYSTPDTNGAATYTVAANYGFSSNEEVTNSLGETMYKITYNEETLYINSQDVTKATADSINKTDYKATKDTYLYQSFGINQNKLVKIPKGTIITTSERWGDWYSTSYKGLTGYVFIKDFSKYSKIKEQKIDDTTYVTTDALNIRKSYDASSTILTTIPKSKIVIASYKVSNGWFKIQYGKTIGYVNGKYLTQVRTGDPITNHTGYQFIDLRTKSSVTAAQINNYIEKYVKLTGKKSILTGKGQVFINAGNKYGVNSLYLAAHAIHESAYGTSLLSLGKNNLFGFGAYDATPFIAANKFNSVDECINYIAQEMKATYLNPNNWKYSGAYLGFSTKDMNNKRIDANSGGMNFWYASDPYWGKTIAKHMQNILPFDSAYYKKASVNTKVFSQPTKPEGSDIFPADIQAATNNVLDFYSERDTASKKKTFKKGTEFTLLEKTNDFWVKVKIGKTTYWTNSIKFDNYKKYISVKNLGRVTTSDLNVRSTTSTSNSKNIIHVLKQNEFVQIILTKDGKPTMDKAKGWYKIKLDNGKTGWISSYYITQELK</sequence>
<feature type="domain" description="SH3b" evidence="2">
    <location>
        <begin position="741"/>
        <end position="815"/>
    </location>
</feature>
<evidence type="ECO:0000256" key="1">
    <source>
        <dbReference type="SAM" id="SignalP"/>
    </source>
</evidence>
<dbReference type="InterPro" id="IPR036028">
    <property type="entry name" value="SH3-like_dom_sf"/>
</dbReference>
<name>A0ABX7DYU5_9BACI</name>
<dbReference type="SMART" id="SM00287">
    <property type="entry name" value="SH3b"/>
    <property type="match status" value="7"/>
</dbReference>
<dbReference type="PANTHER" id="PTHR34408:SF1">
    <property type="entry name" value="GLYCOSYL HYDROLASE FAMILY 19 DOMAIN-CONTAINING PROTEIN HI_1415"/>
    <property type="match status" value="1"/>
</dbReference>
<dbReference type="Proteomes" id="UP000595691">
    <property type="component" value="Chromosome"/>
</dbReference>
<dbReference type="InterPro" id="IPR052354">
    <property type="entry name" value="Cell_Wall_Dynamics_Protein"/>
</dbReference>
<feature type="domain" description="SH3b" evidence="2">
    <location>
        <begin position="117"/>
        <end position="184"/>
    </location>
</feature>
<dbReference type="SUPFAM" id="SSF50044">
    <property type="entry name" value="SH3-domain"/>
    <property type="match status" value="1"/>
</dbReference>
<reference evidence="3 4" key="1">
    <citation type="submission" date="2020-11" db="EMBL/GenBank/DDBJ databases">
        <title>Taxonomic evaluation of the Bacillus sporothermodurans group of bacteria based on whole genome sequences.</title>
        <authorList>
            <person name="Fiedler G."/>
            <person name="Herbstmann A.-D."/>
            <person name="Doll E."/>
            <person name="Wenning M."/>
            <person name="Brinks E."/>
            <person name="Kabisch J."/>
            <person name="Breitenwieser F."/>
            <person name="Lappann M."/>
            <person name="Boehnlein C."/>
            <person name="Franz C."/>
        </authorList>
    </citation>
    <scope>NUCLEOTIDE SEQUENCE [LARGE SCALE GENOMIC DNA]</scope>
    <source>
        <strain evidence="3 4">JCM 19841</strain>
    </source>
</reference>
<gene>
    <name evidence="3" type="ORF">I5776_16620</name>
</gene>
<dbReference type="SMART" id="SM00047">
    <property type="entry name" value="LYZ2"/>
    <property type="match status" value="1"/>
</dbReference>
<protein>
    <submittedName>
        <fullName evidence="3">SH3 domain-containing protein</fullName>
    </submittedName>
</protein>
<evidence type="ECO:0000313" key="4">
    <source>
        <dbReference type="Proteomes" id="UP000595691"/>
    </source>
</evidence>
<feature type="domain" description="SH3b" evidence="2">
    <location>
        <begin position="403"/>
        <end position="466"/>
    </location>
</feature>
<feature type="domain" description="SH3b" evidence="2">
    <location>
        <begin position="41"/>
        <end position="111"/>
    </location>
</feature>
<organism evidence="3 4">
    <name type="scientific">Heyndrickxia vini</name>
    <dbReference type="NCBI Taxonomy" id="1476025"/>
    <lineage>
        <taxon>Bacteria</taxon>
        <taxon>Bacillati</taxon>
        <taxon>Bacillota</taxon>
        <taxon>Bacilli</taxon>
        <taxon>Bacillales</taxon>
        <taxon>Bacillaceae</taxon>
        <taxon>Heyndrickxia</taxon>
    </lineage>
</organism>
<dbReference type="PROSITE" id="PS51781">
    <property type="entry name" value="SH3B"/>
    <property type="match status" value="4"/>
</dbReference>
<dbReference type="EMBL" id="CP065425">
    <property type="protein sequence ID" value="QQZ08643.1"/>
    <property type="molecule type" value="Genomic_DNA"/>
</dbReference>
<accession>A0ABX7DYU5</accession>
<keyword evidence="1" id="KW-0732">Signal</keyword>
<dbReference type="InterPro" id="IPR003646">
    <property type="entry name" value="SH3-like_bac-type"/>
</dbReference>
<dbReference type="RefSeq" id="WP_202777454.1">
    <property type="nucleotide sequence ID" value="NZ_CP065425.1"/>
</dbReference>
<dbReference type="PANTHER" id="PTHR34408">
    <property type="entry name" value="FAMILY PROTEIN, PUTATIVE-RELATED"/>
    <property type="match status" value="1"/>
</dbReference>
<dbReference type="InterPro" id="IPR002901">
    <property type="entry name" value="MGlyc_endo_b_GlcNAc-like_dom"/>
</dbReference>
<keyword evidence="4" id="KW-1185">Reference proteome</keyword>
<dbReference type="Pfam" id="PF01832">
    <property type="entry name" value="Glucosaminidase"/>
    <property type="match status" value="1"/>
</dbReference>
<evidence type="ECO:0000313" key="3">
    <source>
        <dbReference type="EMBL" id="QQZ08643.1"/>
    </source>
</evidence>
<feature type="chain" id="PRO_5047191635" evidence="1">
    <location>
        <begin position="23"/>
        <end position="816"/>
    </location>
</feature>
<dbReference type="Gene3D" id="1.10.530.10">
    <property type="match status" value="1"/>
</dbReference>
<dbReference type="Gene3D" id="2.30.30.40">
    <property type="entry name" value="SH3 Domains"/>
    <property type="match status" value="5"/>
</dbReference>
<dbReference type="Pfam" id="PF08239">
    <property type="entry name" value="SH3_3"/>
    <property type="match status" value="3"/>
</dbReference>
<feature type="signal peptide" evidence="1">
    <location>
        <begin position="1"/>
        <end position="22"/>
    </location>
</feature>
<proteinExistence type="predicted"/>
<evidence type="ECO:0000259" key="2">
    <source>
        <dbReference type="PROSITE" id="PS51781"/>
    </source>
</evidence>